<gene>
    <name evidence="3" type="ORF">BAG01nite_03000</name>
    <name evidence="4" type="ORF">EB820_16320</name>
</gene>
<dbReference type="AlphaFoldDB" id="A0A3M8AQ31"/>
<dbReference type="OrthoDB" id="9798918at2"/>
<protein>
    <recommendedName>
        <fullName evidence="2">UPF0178 protein BAG01nite_03000</fullName>
    </recommendedName>
</protein>
<name>A0A3M8AQ31_9BACL</name>
<organism evidence="4 5">
    <name type="scientific">Brevibacillus agri</name>
    <dbReference type="NCBI Taxonomy" id="51101"/>
    <lineage>
        <taxon>Bacteria</taxon>
        <taxon>Bacillati</taxon>
        <taxon>Bacillota</taxon>
        <taxon>Bacilli</taxon>
        <taxon>Bacillales</taxon>
        <taxon>Paenibacillaceae</taxon>
        <taxon>Brevibacillus</taxon>
    </lineage>
</organism>
<evidence type="ECO:0000313" key="5">
    <source>
        <dbReference type="Proteomes" id="UP000276178"/>
    </source>
</evidence>
<evidence type="ECO:0000313" key="4">
    <source>
        <dbReference type="EMBL" id="RNB53159.1"/>
    </source>
</evidence>
<comment type="caution">
    <text evidence="4">The sequence shown here is derived from an EMBL/GenBank/DDBJ whole genome shotgun (WGS) entry which is preliminary data.</text>
</comment>
<dbReference type="GeneID" id="82812151"/>
<dbReference type="Pfam" id="PF02639">
    <property type="entry name" value="DUF188"/>
    <property type="match status" value="1"/>
</dbReference>
<sequence length="154" mass="17105">MEKGRVLIDADACPRQALVIAQELCKEFGWLCLTFASYNHQIGSEHHVTVDAGPQAVDMKLANETRPGDVVVTQDIGLAALILGKKARPLTPHGLVFEPERIAFHLEERNEKARYRRGGGRTRGPAARTREDDQRFAAALRSLLERGETYEVDG</sequence>
<keyword evidence="6" id="KW-1185">Reference proteome</keyword>
<comment type="similarity">
    <text evidence="1 2">Belongs to the UPF0178 family.</text>
</comment>
<dbReference type="Proteomes" id="UP000276178">
    <property type="component" value="Unassembled WGS sequence"/>
</dbReference>
<evidence type="ECO:0000313" key="3">
    <source>
        <dbReference type="EMBL" id="GED24198.1"/>
    </source>
</evidence>
<accession>A0A3M8AQ31</accession>
<evidence type="ECO:0000256" key="2">
    <source>
        <dbReference type="HAMAP-Rule" id="MF_00489"/>
    </source>
</evidence>
<dbReference type="RefSeq" id="WP_005827098.1">
    <property type="nucleotide sequence ID" value="NZ_BJOD01000001.1"/>
</dbReference>
<reference evidence="3 6" key="2">
    <citation type="submission" date="2019-06" db="EMBL/GenBank/DDBJ databases">
        <title>Whole genome shotgun sequence of Brevibacillus agri NBRC 15538.</title>
        <authorList>
            <person name="Hosoyama A."/>
            <person name="Uohara A."/>
            <person name="Ohji S."/>
            <person name="Ichikawa N."/>
        </authorList>
    </citation>
    <scope>NUCLEOTIDE SEQUENCE [LARGE SCALE GENOMIC DNA]</scope>
    <source>
        <strain evidence="3 6">NBRC 15538</strain>
    </source>
</reference>
<dbReference type="Proteomes" id="UP000317180">
    <property type="component" value="Unassembled WGS sequence"/>
</dbReference>
<evidence type="ECO:0000256" key="1">
    <source>
        <dbReference type="ARBA" id="ARBA00008522"/>
    </source>
</evidence>
<dbReference type="HAMAP" id="MF_00489">
    <property type="entry name" value="UPF0178"/>
    <property type="match status" value="1"/>
</dbReference>
<dbReference type="PANTHER" id="PTHR35146:SF1">
    <property type="entry name" value="UPF0178 PROTEIN YAII"/>
    <property type="match status" value="1"/>
</dbReference>
<dbReference type="InterPro" id="IPR003791">
    <property type="entry name" value="UPF0178"/>
</dbReference>
<dbReference type="EMBL" id="BJOD01000001">
    <property type="protein sequence ID" value="GED24198.1"/>
    <property type="molecule type" value="Genomic_DNA"/>
</dbReference>
<evidence type="ECO:0000313" key="6">
    <source>
        <dbReference type="Proteomes" id="UP000317180"/>
    </source>
</evidence>
<proteinExistence type="inferred from homology"/>
<reference evidence="4 5" key="1">
    <citation type="submission" date="2018-10" db="EMBL/GenBank/DDBJ databases">
        <title>Phylogenomics of Brevibacillus.</title>
        <authorList>
            <person name="Dunlap C."/>
        </authorList>
    </citation>
    <scope>NUCLEOTIDE SEQUENCE [LARGE SCALE GENOMIC DNA]</scope>
    <source>
        <strain evidence="4 5">NRRL NRS 1219</strain>
    </source>
</reference>
<dbReference type="EMBL" id="RHHN01000048">
    <property type="protein sequence ID" value="RNB53159.1"/>
    <property type="molecule type" value="Genomic_DNA"/>
</dbReference>
<dbReference type="PANTHER" id="PTHR35146">
    <property type="entry name" value="UPF0178 PROTEIN YAII"/>
    <property type="match status" value="1"/>
</dbReference>